<gene>
    <name evidence="7" type="ORF">FRC98_17690</name>
</gene>
<feature type="compositionally biased region" description="Basic residues" evidence="5">
    <location>
        <begin position="22"/>
        <end position="40"/>
    </location>
</feature>
<dbReference type="SUPFAM" id="SSF46689">
    <property type="entry name" value="Homeodomain-like"/>
    <property type="match status" value="1"/>
</dbReference>
<keyword evidence="8" id="KW-1185">Reference proteome</keyword>
<sequence length="233" mass="26012">MVFAHVEVAPGASRRIKESRAHPGRPRRSALMRSRSVTKHKSPDERADQILAAARTCFLERGYFATKMDDIARAAKLSKGGVYFHFPSKREIFRALVQAEFDRATAFMDQVVDEEGDLLAQLLRLGDHFVEAFAADATMPRFMLIAAEMSLRDEPIRQMLLELQEAYIDRLTAILERAIADGHLRQIDARATAIALKSLVDGVQAAYAVGYEPDRDRLVEATFALIGNGLAPR</sequence>
<dbReference type="FunFam" id="1.10.10.60:FF:000141">
    <property type="entry name" value="TetR family transcriptional regulator"/>
    <property type="match status" value="1"/>
</dbReference>
<keyword evidence="3" id="KW-0804">Transcription</keyword>
<comment type="caution">
    <text evidence="7">The sequence shown here is derived from an EMBL/GenBank/DDBJ whole genome shotgun (WGS) entry which is preliminary data.</text>
</comment>
<dbReference type="Pfam" id="PF00440">
    <property type="entry name" value="TetR_N"/>
    <property type="match status" value="1"/>
</dbReference>
<dbReference type="SUPFAM" id="SSF48498">
    <property type="entry name" value="Tetracyclin repressor-like, C-terminal domain"/>
    <property type="match status" value="1"/>
</dbReference>
<dbReference type="Proteomes" id="UP000321412">
    <property type="component" value="Unassembled WGS sequence"/>
</dbReference>
<reference evidence="7 8" key="1">
    <citation type="submission" date="2019-08" db="EMBL/GenBank/DDBJ databases">
        <title>Bradymonadales sp. TMQ4.</title>
        <authorList>
            <person name="Liang Q."/>
        </authorList>
    </citation>
    <scope>NUCLEOTIDE SEQUENCE [LARGE SCALE GENOMIC DNA]</scope>
    <source>
        <strain evidence="7 8">TMQ4</strain>
    </source>
</reference>
<dbReference type="GO" id="GO:0003700">
    <property type="term" value="F:DNA-binding transcription factor activity"/>
    <property type="evidence" value="ECO:0007669"/>
    <property type="project" value="TreeGrafter"/>
</dbReference>
<dbReference type="Pfam" id="PF16925">
    <property type="entry name" value="TetR_C_13"/>
    <property type="match status" value="1"/>
</dbReference>
<organism evidence="7 8">
    <name type="scientific">Lujinxingia vulgaris</name>
    <dbReference type="NCBI Taxonomy" id="2600176"/>
    <lineage>
        <taxon>Bacteria</taxon>
        <taxon>Deltaproteobacteria</taxon>
        <taxon>Bradymonadales</taxon>
        <taxon>Lujinxingiaceae</taxon>
        <taxon>Lujinxingia</taxon>
    </lineage>
</organism>
<evidence type="ECO:0000313" key="7">
    <source>
        <dbReference type="EMBL" id="TXD34954.1"/>
    </source>
</evidence>
<protein>
    <submittedName>
        <fullName evidence="7">TetR family transcriptional regulator</fullName>
    </submittedName>
</protein>
<dbReference type="PANTHER" id="PTHR30055">
    <property type="entry name" value="HTH-TYPE TRANSCRIPTIONAL REGULATOR RUTR"/>
    <property type="match status" value="1"/>
</dbReference>
<dbReference type="GO" id="GO:0000976">
    <property type="term" value="F:transcription cis-regulatory region binding"/>
    <property type="evidence" value="ECO:0007669"/>
    <property type="project" value="TreeGrafter"/>
</dbReference>
<keyword evidence="2 4" id="KW-0238">DNA-binding</keyword>
<keyword evidence="1" id="KW-0805">Transcription regulation</keyword>
<evidence type="ECO:0000256" key="4">
    <source>
        <dbReference type="PROSITE-ProRule" id="PRU00335"/>
    </source>
</evidence>
<dbReference type="PANTHER" id="PTHR30055:SF234">
    <property type="entry name" value="HTH-TYPE TRANSCRIPTIONAL REGULATOR BETI"/>
    <property type="match status" value="1"/>
</dbReference>
<dbReference type="AlphaFoldDB" id="A0A5C6X1F2"/>
<dbReference type="EMBL" id="VOSM01000011">
    <property type="protein sequence ID" value="TXD34954.1"/>
    <property type="molecule type" value="Genomic_DNA"/>
</dbReference>
<name>A0A5C6X1F2_9DELT</name>
<dbReference type="PROSITE" id="PS50977">
    <property type="entry name" value="HTH_TETR_2"/>
    <property type="match status" value="1"/>
</dbReference>
<proteinExistence type="predicted"/>
<feature type="domain" description="HTH tetR-type" evidence="6">
    <location>
        <begin position="44"/>
        <end position="104"/>
    </location>
</feature>
<dbReference type="InterPro" id="IPR011075">
    <property type="entry name" value="TetR_C"/>
</dbReference>
<dbReference type="OrthoDB" id="5394806at2"/>
<dbReference type="Gene3D" id="1.10.10.60">
    <property type="entry name" value="Homeodomain-like"/>
    <property type="match status" value="1"/>
</dbReference>
<dbReference type="InterPro" id="IPR009057">
    <property type="entry name" value="Homeodomain-like_sf"/>
</dbReference>
<evidence type="ECO:0000256" key="3">
    <source>
        <dbReference type="ARBA" id="ARBA00023163"/>
    </source>
</evidence>
<evidence type="ECO:0000256" key="5">
    <source>
        <dbReference type="SAM" id="MobiDB-lite"/>
    </source>
</evidence>
<dbReference type="PRINTS" id="PR00455">
    <property type="entry name" value="HTHTETR"/>
</dbReference>
<feature type="region of interest" description="Disordered" evidence="5">
    <location>
        <begin position="14"/>
        <end position="44"/>
    </location>
</feature>
<dbReference type="Gene3D" id="1.10.357.10">
    <property type="entry name" value="Tetracycline Repressor, domain 2"/>
    <property type="match status" value="1"/>
</dbReference>
<evidence type="ECO:0000259" key="6">
    <source>
        <dbReference type="PROSITE" id="PS50977"/>
    </source>
</evidence>
<dbReference type="InterPro" id="IPR001647">
    <property type="entry name" value="HTH_TetR"/>
</dbReference>
<feature type="DNA-binding region" description="H-T-H motif" evidence="4">
    <location>
        <begin position="67"/>
        <end position="86"/>
    </location>
</feature>
<evidence type="ECO:0000256" key="2">
    <source>
        <dbReference type="ARBA" id="ARBA00023125"/>
    </source>
</evidence>
<accession>A0A5C6X1F2</accession>
<evidence type="ECO:0000313" key="8">
    <source>
        <dbReference type="Proteomes" id="UP000321412"/>
    </source>
</evidence>
<dbReference type="InterPro" id="IPR050109">
    <property type="entry name" value="HTH-type_TetR-like_transc_reg"/>
</dbReference>
<dbReference type="InterPro" id="IPR036271">
    <property type="entry name" value="Tet_transcr_reg_TetR-rel_C_sf"/>
</dbReference>
<evidence type="ECO:0000256" key="1">
    <source>
        <dbReference type="ARBA" id="ARBA00023015"/>
    </source>
</evidence>